<dbReference type="Proteomes" id="UP000016936">
    <property type="component" value="Unassembled WGS sequence"/>
</dbReference>
<name>M2UG13_COCH5</name>
<sequence length="63" mass="7025">MSRRIPSFSPHSVISFTSVAVDCLSTLGHNAEVTKLVYYRIYLSVAGVACSQLPSWETSERYL</sequence>
<evidence type="ECO:0000313" key="1">
    <source>
        <dbReference type="EMBL" id="EMD86918.1"/>
    </source>
</evidence>
<gene>
    <name evidence="1" type="ORF">COCHEDRAFT_1023704</name>
</gene>
<keyword evidence="2" id="KW-1185">Reference proteome</keyword>
<protein>
    <submittedName>
        <fullName evidence="1">Uncharacterized protein</fullName>
    </submittedName>
</protein>
<evidence type="ECO:0000313" key="2">
    <source>
        <dbReference type="Proteomes" id="UP000016936"/>
    </source>
</evidence>
<dbReference type="HOGENOM" id="CLU_2885608_0_0_1"/>
<dbReference type="EMBL" id="KB445583">
    <property type="protein sequence ID" value="EMD86918.1"/>
    <property type="molecule type" value="Genomic_DNA"/>
</dbReference>
<proteinExistence type="predicted"/>
<reference evidence="2" key="2">
    <citation type="journal article" date="2013" name="PLoS Genet.">
        <title>Comparative genome structure, secondary metabolite, and effector coding capacity across Cochliobolus pathogens.</title>
        <authorList>
            <person name="Condon B.J."/>
            <person name="Leng Y."/>
            <person name="Wu D."/>
            <person name="Bushley K.E."/>
            <person name="Ohm R.A."/>
            <person name="Otillar R."/>
            <person name="Martin J."/>
            <person name="Schackwitz W."/>
            <person name="Grimwood J."/>
            <person name="MohdZainudin N."/>
            <person name="Xue C."/>
            <person name="Wang R."/>
            <person name="Manning V.A."/>
            <person name="Dhillon B."/>
            <person name="Tu Z.J."/>
            <person name="Steffenson B.J."/>
            <person name="Salamov A."/>
            <person name="Sun H."/>
            <person name="Lowry S."/>
            <person name="LaButti K."/>
            <person name="Han J."/>
            <person name="Copeland A."/>
            <person name="Lindquist E."/>
            <person name="Barry K."/>
            <person name="Schmutz J."/>
            <person name="Baker S.E."/>
            <person name="Ciuffetti L.M."/>
            <person name="Grigoriev I.V."/>
            <person name="Zhong S."/>
            <person name="Turgeon B.G."/>
        </authorList>
    </citation>
    <scope>NUCLEOTIDE SEQUENCE [LARGE SCALE GENOMIC DNA]</scope>
    <source>
        <strain evidence="2">C5 / ATCC 48332 / race O</strain>
    </source>
</reference>
<accession>M2UG13</accession>
<reference evidence="1 2" key="1">
    <citation type="journal article" date="2012" name="PLoS Pathog.">
        <title>Diverse lifestyles and strategies of plant pathogenesis encoded in the genomes of eighteen Dothideomycetes fungi.</title>
        <authorList>
            <person name="Ohm R.A."/>
            <person name="Feau N."/>
            <person name="Henrissat B."/>
            <person name="Schoch C.L."/>
            <person name="Horwitz B.A."/>
            <person name="Barry K.W."/>
            <person name="Condon B.J."/>
            <person name="Copeland A.C."/>
            <person name="Dhillon B."/>
            <person name="Glaser F."/>
            <person name="Hesse C.N."/>
            <person name="Kosti I."/>
            <person name="LaButti K."/>
            <person name="Lindquist E.A."/>
            <person name="Lucas S."/>
            <person name="Salamov A.A."/>
            <person name="Bradshaw R.E."/>
            <person name="Ciuffetti L."/>
            <person name="Hamelin R.C."/>
            <person name="Kema G.H.J."/>
            <person name="Lawrence C."/>
            <person name="Scott J.A."/>
            <person name="Spatafora J.W."/>
            <person name="Turgeon B.G."/>
            <person name="de Wit P.J.G.M."/>
            <person name="Zhong S."/>
            <person name="Goodwin S.B."/>
            <person name="Grigoriev I.V."/>
        </authorList>
    </citation>
    <scope>NUCLEOTIDE SEQUENCE [LARGE SCALE GENOMIC DNA]</scope>
    <source>
        <strain evidence="2">C5 / ATCC 48332 / race O</strain>
    </source>
</reference>
<dbReference type="AlphaFoldDB" id="M2UG13"/>
<organism evidence="1 2">
    <name type="scientific">Cochliobolus heterostrophus (strain C5 / ATCC 48332 / race O)</name>
    <name type="common">Southern corn leaf blight fungus</name>
    <name type="synonym">Bipolaris maydis</name>
    <dbReference type="NCBI Taxonomy" id="701091"/>
    <lineage>
        <taxon>Eukaryota</taxon>
        <taxon>Fungi</taxon>
        <taxon>Dikarya</taxon>
        <taxon>Ascomycota</taxon>
        <taxon>Pezizomycotina</taxon>
        <taxon>Dothideomycetes</taxon>
        <taxon>Pleosporomycetidae</taxon>
        <taxon>Pleosporales</taxon>
        <taxon>Pleosporineae</taxon>
        <taxon>Pleosporaceae</taxon>
        <taxon>Bipolaris</taxon>
    </lineage>
</organism>